<sequence>MSVSLKQITYSMFRNNFEREKNGKFIPCFYRFIGVNNPKNYNDVLKTLEYNCAKFKNISLIFDGSIKLTGEMELIQYIYNELSAMNIWDMANQDIKIFNSNETNNLFLKALDYVIPLAVSNENFLNENVRNNFITKLIVWAYTYLKSINFNEEINPKCIYYGKIERHEIYFLILLHLMNFDVIYINPLKDELWEEIDKDNLNNCEKSMNILPVESFYERVKKGNIIENKETITKQIQKEVEEQLFSNTGIFKPWQFRDGYTKSVLLDTILEDIYIYWNEPAKLRPNFMVEGNIVKVPCFFSKIDGEYSNIFEYQKLVKYCIMSENTLFFNDGKLSKDIDSLENIYEFMFCQLSDGTFDIDEIKKSSNYKLKKYSEEVQNLLLNKFNEIILDKDLYVEYMDREKSLVLLGLILNLNQNIVKLIDNFDFTSNIPKIVIYLDKEDEIPDSMVILLGYLHNLGIDIIIFNPSGLFNINKIIRMNNMNNIRLEKMNYGSKYKNLKNYKTSMFSRFLNK</sequence>
<dbReference type="AlphaFoldDB" id="A0A6I1MH52"/>
<accession>A0A6I1MH52</accession>
<evidence type="ECO:0000259" key="1">
    <source>
        <dbReference type="Pfam" id="PF14266"/>
    </source>
</evidence>
<keyword evidence="3" id="KW-1185">Reference proteome</keyword>
<dbReference type="Proteomes" id="UP000430345">
    <property type="component" value="Unassembled WGS sequence"/>
</dbReference>
<evidence type="ECO:0000313" key="3">
    <source>
        <dbReference type="Proteomes" id="UP000430345"/>
    </source>
</evidence>
<feature type="domain" description="Putative component of 'biosynthetic module'" evidence="1">
    <location>
        <begin position="11"/>
        <end position="245"/>
    </location>
</feature>
<dbReference type="InterPro" id="IPR025647">
    <property type="entry name" value="YceG_bac"/>
</dbReference>
<feature type="domain" description="Putative component of 'biosynthetic module'" evidence="1">
    <location>
        <begin position="271"/>
        <end position="484"/>
    </location>
</feature>
<evidence type="ECO:0000313" key="2">
    <source>
        <dbReference type="EMBL" id="MPQ42866.1"/>
    </source>
</evidence>
<protein>
    <recommendedName>
        <fullName evidence="1">Putative component of 'biosynthetic module' domain-containing protein</fullName>
    </recommendedName>
</protein>
<comment type="caution">
    <text evidence="2">The sequence shown here is derived from an EMBL/GenBank/DDBJ whole genome shotgun (WGS) entry which is preliminary data.</text>
</comment>
<organism evidence="2 3">
    <name type="scientific">Clostridium tarantellae</name>
    <dbReference type="NCBI Taxonomy" id="39493"/>
    <lineage>
        <taxon>Bacteria</taxon>
        <taxon>Bacillati</taxon>
        <taxon>Bacillota</taxon>
        <taxon>Clostridia</taxon>
        <taxon>Eubacteriales</taxon>
        <taxon>Clostridiaceae</taxon>
        <taxon>Clostridium</taxon>
    </lineage>
</organism>
<gene>
    <name evidence="2" type="ORF">GBZ86_03740</name>
</gene>
<proteinExistence type="predicted"/>
<dbReference type="EMBL" id="WHJC01000025">
    <property type="protein sequence ID" value="MPQ42866.1"/>
    <property type="molecule type" value="Genomic_DNA"/>
</dbReference>
<dbReference type="OrthoDB" id="2421008at2"/>
<name>A0A6I1MH52_9CLOT</name>
<dbReference type="RefSeq" id="WP_152887873.1">
    <property type="nucleotide sequence ID" value="NZ_WHJC01000025.1"/>
</dbReference>
<reference evidence="2 3" key="1">
    <citation type="submission" date="2019-10" db="EMBL/GenBank/DDBJ databases">
        <title>The Genome Sequence of Clostridium tarantellae Isolated from Fish Brain.</title>
        <authorList>
            <person name="Bano L."/>
            <person name="Kiel M."/>
            <person name="Sales G."/>
            <person name="Doxey A.C."/>
            <person name="Mansfield M.J."/>
            <person name="Schiavone M."/>
            <person name="Rossetto O."/>
            <person name="Pirazzini M."/>
            <person name="Dobrindt U."/>
            <person name="Montecucco C."/>
        </authorList>
    </citation>
    <scope>NUCLEOTIDE SEQUENCE [LARGE SCALE GENOMIC DNA]</scope>
    <source>
        <strain evidence="2 3">DSM 3997</strain>
    </source>
</reference>
<dbReference type="Pfam" id="PF14266">
    <property type="entry name" value="YceG_bac"/>
    <property type="match status" value="2"/>
</dbReference>